<dbReference type="PANTHER" id="PTHR47691">
    <property type="entry name" value="REGULATOR-RELATED"/>
    <property type="match status" value="1"/>
</dbReference>
<dbReference type="SUPFAM" id="SSF52540">
    <property type="entry name" value="P-loop containing nucleoside triphosphate hydrolases"/>
    <property type="match status" value="1"/>
</dbReference>
<dbReference type="Gene3D" id="1.25.40.10">
    <property type="entry name" value="Tetratricopeptide repeat domain"/>
    <property type="match status" value="1"/>
</dbReference>
<keyword evidence="3" id="KW-1185">Reference proteome</keyword>
<evidence type="ECO:0000256" key="1">
    <source>
        <dbReference type="SAM" id="MobiDB-lite"/>
    </source>
</evidence>
<name>A0ABU3LRL3_9ACTN</name>
<dbReference type="Proteomes" id="UP001257948">
    <property type="component" value="Unassembled WGS sequence"/>
</dbReference>
<comment type="caution">
    <text evidence="2">The sequence shown here is derived from an EMBL/GenBank/DDBJ whole genome shotgun (WGS) entry which is preliminary data.</text>
</comment>
<feature type="region of interest" description="Disordered" evidence="1">
    <location>
        <begin position="82"/>
        <end position="102"/>
    </location>
</feature>
<dbReference type="InterPro" id="IPR011990">
    <property type="entry name" value="TPR-like_helical_dom_sf"/>
</dbReference>
<evidence type="ECO:0000313" key="3">
    <source>
        <dbReference type="Proteomes" id="UP001257948"/>
    </source>
</evidence>
<dbReference type="EMBL" id="JAVTLL010000007">
    <property type="protein sequence ID" value="MDT7841414.1"/>
    <property type="molecule type" value="Genomic_DNA"/>
</dbReference>
<dbReference type="Gene3D" id="3.40.50.300">
    <property type="entry name" value="P-loop containing nucleotide triphosphate hydrolases"/>
    <property type="match status" value="1"/>
</dbReference>
<organism evidence="2 3">
    <name type="scientific">Streptomyces justiciae</name>
    <dbReference type="NCBI Taxonomy" id="2780140"/>
    <lineage>
        <taxon>Bacteria</taxon>
        <taxon>Bacillati</taxon>
        <taxon>Actinomycetota</taxon>
        <taxon>Actinomycetes</taxon>
        <taxon>Kitasatosporales</taxon>
        <taxon>Streptomycetaceae</taxon>
        <taxon>Streptomyces</taxon>
    </lineage>
</organism>
<dbReference type="PANTHER" id="PTHR47691:SF3">
    <property type="entry name" value="HTH-TYPE TRANSCRIPTIONAL REGULATOR RV0890C-RELATED"/>
    <property type="match status" value="1"/>
</dbReference>
<dbReference type="InterPro" id="IPR027417">
    <property type="entry name" value="P-loop_NTPase"/>
</dbReference>
<proteinExistence type="predicted"/>
<dbReference type="RefSeq" id="WP_314200404.1">
    <property type="nucleotide sequence ID" value="NZ_JAVTLL010000007.1"/>
</dbReference>
<reference evidence="3" key="1">
    <citation type="submission" date="2023-07" db="EMBL/GenBank/DDBJ databases">
        <title>Draft genome sequence of the endophytic actinobacterium Streptomyces justiciae WPN32, a potential antibiotic producer.</title>
        <authorList>
            <person name="Yasawong M."/>
            <person name="Pana W."/>
            <person name="Ganta P."/>
            <person name="Santapan N."/>
            <person name="Songngamsuk T."/>
            <person name="Phatcharaharikarn M."/>
            <person name="Kerdtoob S."/>
            <person name="Nantapong N."/>
        </authorList>
    </citation>
    <scope>NUCLEOTIDE SEQUENCE [LARGE SCALE GENOMIC DNA]</scope>
    <source>
        <strain evidence="3">WPN32</strain>
    </source>
</reference>
<accession>A0ABU3LRL3</accession>
<evidence type="ECO:0000313" key="2">
    <source>
        <dbReference type="EMBL" id="MDT7841414.1"/>
    </source>
</evidence>
<dbReference type="SUPFAM" id="SSF48452">
    <property type="entry name" value="TPR-like"/>
    <property type="match status" value="1"/>
</dbReference>
<sequence>MLDPISLGAIGAVLGAVGSGMANEAGKWAWESAGGLVRRIAGREVPAPTTPGQLDDVARLVHERVHGDPQLAQAWAQFARGVRAPGTGSRDRRPTLPSGPHFFTDRRQALRLLDKEASRAFAGRPRRALLHGPEGIGTSTLAVHWGWRQTARFPDGQLYADLRALAPEAVLGTLLRGLGVPDGEIPPAVADRADLFRRCLADRRLLVVLDHARSAAQVQPLLTSAPDVFTVVVTRQPLVGLDALRIPVGPLDRRDAVRLLTDLVGKPALAEARAALPTVLERCAGSPYALRAAASRLAEAQAGARTERDPVQTAAMAERDPVQTAAEDSYGLLSPAAARLYRLAGLRDWPALDASAAARAADIDVTEAARLLDALTDALLLERTDTGRHRYRPAVRAHAERTAAVVDGVAGCSAAVARTVEGYRDLAVGAAKAALPESWRAPSAESPLTFPDRGAAVAALVAEAPNLVQAVEAAEEFRDHDTVVLLCQALWPLQLKAGHHEMLLPALRTGARTADEHFPDTRVAGALHAQLAHTLTELRLWDEAEPEALAAARAERAAGHVRGHASAVEFLGLLRLRQWRFQEAYDCFEEAGGILGGIGPDDEGATDLPRARALLERHRGRALRGLGRREEAAERLDRALRFFRDSGEAYNSARTLTDLAETRLDGGDTDAALPLIDEALAALARENAEYHVARLRVLRERCVTPE</sequence>
<gene>
    <name evidence="2" type="ORF">RQC66_11775</name>
</gene>
<protein>
    <submittedName>
        <fullName evidence="2">Tetratricopeptide repeat protein</fullName>
    </submittedName>
</protein>